<dbReference type="Proteomes" id="UP000692954">
    <property type="component" value="Unassembled WGS sequence"/>
</dbReference>
<dbReference type="GO" id="GO:0035091">
    <property type="term" value="F:phosphatidylinositol binding"/>
    <property type="evidence" value="ECO:0007669"/>
    <property type="project" value="InterPro"/>
</dbReference>
<evidence type="ECO:0000313" key="3">
    <source>
        <dbReference type="Proteomes" id="UP000692954"/>
    </source>
</evidence>
<dbReference type="OrthoDB" id="5975050at2759"/>
<dbReference type="InterPro" id="IPR001683">
    <property type="entry name" value="PX_dom"/>
</dbReference>
<evidence type="ECO:0000313" key="2">
    <source>
        <dbReference type="EMBL" id="CAD8095008.1"/>
    </source>
</evidence>
<dbReference type="AlphaFoldDB" id="A0A8S1NR54"/>
<organism evidence="2 3">
    <name type="scientific">Paramecium sonneborni</name>
    <dbReference type="NCBI Taxonomy" id="65129"/>
    <lineage>
        <taxon>Eukaryota</taxon>
        <taxon>Sar</taxon>
        <taxon>Alveolata</taxon>
        <taxon>Ciliophora</taxon>
        <taxon>Intramacronucleata</taxon>
        <taxon>Oligohymenophorea</taxon>
        <taxon>Peniculida</taxon>
        <taxon>Parameciidae</taxon>
        <taxon>Paramecium</taxon>
    </lineage>
</organism>
<gene>
    <name evidence="2" type="ORF">PSON_ATCC_30995.1.T0630178</name>
</gene>
<proteinExistence type="predicted"/>
<sequence>MIPNMSCGLESNQDFKNLPILSFLKNQQKKSIQYIKFRIQTVIIHKSFAEYQIKVNEYGKIWIMETRYTTLQQLYQKLKKNFGIKLTFPSKLLFGNLCPKILKKRAIKIQQFLKELGSNYQLINSYEFTQFLTNKICSGTQIIDFTQLEEFQLDA</sequence>
<evidence type="ECO:0000259" key="1">
    <source>
        <dbReference type="PROSITE" id="PS50195"/>
    </source>
</evidence>
<dbReference type="CDD" id="cd06093">
    <property type="entry name" value="PX_domain"/>
    <property type="match status" value="1"/>
</dbReference>
<comment type="caution">
    <text evidence="2">The sequence shown here is derived from an EMBL/GenBank/DDBJ whole genome shotgun (WGS) entry which is preliminary data.</text>
</comment>
<name>A0A8S1NR54_9CILI</name>
<dbReference type="Pfam" id="PF00787">
    <property type="entry name" value="PX"/>
    <property type="match status" value="1"/>
</dbReference>
<dbReference type="PROSITE" id="PS50195">
    <property type="entry name" value="PX"/>
    <property type="match status" value="1"/>
</dbReference>
<feature type="domain" description="PX" evidence="1">
    <location>
        <begin position="29"/>
        <end position="139"/>
    </location>
</feature>
<accession>A0A8S1NR54</accession>
<keyword evidence="3" id="KW-1185">Reference proteome</keyword>
<dbReference type="EMBL" id="CAJJDN010000063">
    <property type="protein sequence ID" value="CAD8095008.1"/>
    <property type="molecule type" value="Genomic_DNA"/>
</dbReference>
<reference evidence="2" key="1">
    <citation type="submission" date="2021-01" db="EMBL/GenBank/DDBJ databases">
        <authorList>
            <consortium name="Genoscope - CEA"/>
            <person name="William W."/>
        </authorList>
    </citation>
    <scope>NUCLEOTIDE SEQUENCE</scope>
</reference>
<protein>
    <recommendedName>
        <fullName evidence="1">PX domain-containing protein</fullName>
    </recommendedName>
</protein>